<keyword evidence="4" id="KW-0808">Transferase</keyword>
<comment type="caution">
    <text evidence="4">The sequence shown here is derived from an EMBL/GenBank/DDBJ whole genome shotgun (WGS) entry which is preliminary data.</text>
</comment>
<dbReference type="PANTHER" id="PTHR43179">
    <property type="entry name" value="RHAMNOSYLTRANSFERASE WBBL"/>
    <property type="match status" value="1"/>
</dbReference>
<protein>
    <submittedName>
        <fullName evidence="4">Glycosyltransferase family 2 protein</fullName>
        <ecNumber evidence="4">2.4.-.-</ecNumber>
    </submittedName>
</protein>
<dbReference type="EMBL" id="JAVRHT010000011">
    <property type="protein sequence ID" value="MDT0631346.1"/>
    <property type="molecule type" value="Genomic_DNA"/>
</dbReference>
<dbReference type="Proteomes" id="UP001267426">
    <property type="component" value="Unassembled WGS sequence"/>
</dbReference>
<dbReference type="EC" id="2.4.-.-" evidence="4"/>
<dbReference type="InterPro" id="IPR001173">
    <property type="entry name" value="Glyco_trans_2-like"/>
</dbReference>
<evidence type="ECO:0000313" key="4">
    <source>
        <dbReference type="EMBL" id="MDT0631346.1"/>
    </source>
</evidence>
<dbReference type="PANTHER" id="PTHR43179:SF7">
    <property type="entry name" value="RHAMNOSYLTRANSFERASE WBBL"/>
    <property type="match status" value="1"/>
</dbReference>
<dbReference type="Gene3D" id="3.90.550.10">
    <property type="entry name" value="Spore Coat Polysaccharide Biosynthesis Protein SpsA, Chain A"/>
    <property type="match status" value="1"/>
</dbReference>
<dbReference type="Pfam" id="PF13727">
    <property type="entry name" value="CoA_binding_3"/>
    <property type="match status" value="1"/>
</dbReference>
<reference evidence="4 5" key="1">
    <citation type="submission" date="2023-09" db="EMBL/GenBank/DDBJ databases">
        <authorList>
            <person name="Rey-Velasco X."/>
        </authorList>
    </citation>
    <scope>NUCLEOTIDE SEQUENCE [LARGE SCALE GENOMIC DNA]</scope>
    <source>
        <strain evidence="4 5">F394</strain>
    </source>
</reference>
<keyword evidence="5" id="KW-1185">Reference proteome</keyword>
<evidence type="ECO:0000313" key="5">
    <source>
        <dbReference type="Proteomes" id="UP001267426"/>
    </source>
</evidence>
<evidence type="ECO:0000256" key="2">
    <source>
        <dbReference type="SAM" id="Phobius"/>
    </source>
</evidence>
<keyword evidence="2" id="KW-0472">Membrane</keyword>
<dbReference type="InterPro" id="IPR029044">
    <property type="entry name" value="Nucleotide-diphossugar_trans"/>
</dbReference>
<keyword evidence="2" id="KW-1133">Transmembrane helix</keyword>
<dbReference type="Gene3D" id="3.40.50.720">
    <property type="entry name" value="NAD(P)-binding Rossmann-like Domain"/>
    <property type="match status" value="1"/>
</dbReference>
<name>A0ABU3BPY3_9BACT</name>
<organism evidence="4 5">
    <name type="scientific">Rubrivirga litoralis</name>
    <dbReference type="NCBI Taxonomy" id="3075598"/>
    <lineage>
        <taxon>Bacteria</taxon>
        <taxon>Pseudomonadati</taxon>
        <taxon>Rhodothermota</taxon>
        <taxon>Rhodothermia</taxon>
        <taxon>Rhodothermales</taxon>
        <taxon>Rubricoccaceae</taxon>
        <taxon>Rubrivirga</taxon>
    </lineage>
</organism>
<accession>A0ABU3BPY3</accession>
<feature type="transmembrane region" description="Helical" evidence="2">
    <location>
        <begin position="386"/>
        <end position="406"/>
    </location>
</feature>
<feature type="domain" description="Glycosyltransferase 2-like" evidence="3">
    <location>
        <begin position="25"/>
        <end position="206"/>
    </location>
</feature>
<dbReference type="SUPFAM" id="SSF53448">
    <property type="entry name" value="Nucleotide-diphospho-sugar transferases"/>
    <property type="match status" value="1"/>
</dbReference>
<sequence length="722" mass="76890">MSSLSLSSAPPALGPGPGAAVVDVSVVIVTYNVRGFLDQALRSVERASAGLAVETFVVDNDSADGSAEMVRERFPNVRLIANEENVGFAVANNQALREAAGRYALVLNPDTILQEDTLRTLVAFMDGHPDAGAVGCRILNPDGTFAPESRRAFPTPAVAFYRIAGLARLFPQSPRFGRYNLTHLPADEVCEVDALSGSCMMVRREAMWGGGEGHGMERDEEGWAEKSAPHGSAHLPMPPSLHPSPRGAGLLDEAFFMYGEDLDWCYRIQRAGWRIYYTPETQIVHYKGESTKRGDLRYVVLFYGAMLRFVEKHVGGGAGWAERAGTGALALALRVGIVGRAAVAALGRLGRGLAGPAADGALAWAALAAAAWGWSQADGFAFRPGFYGLVLPVYALALVGGVALAGGYPRGRWPLRPVAVGAALAALAVATASFFVPSIAFSRAALGLGFPAAAALLLARRVRRRVRTAPPRRALVVGTAAEAERLRRLLGGRLRPEAEVVGYVAEVGGGGGAGTDSAGGAVPHVGRPRQLRDLARLQHADEVVFAADSLTNTVILEGMRALRDLPVQLKILASGHDRIIGKAYVEDYAAPLLEAERAVAPLRAGWSRRAVEVPVASLFTLAAPALRVAARLRPTARWRRLAAFAARMPSVLAGRRALVGYDAAGPHPPPAWGLPPGVVSVLDTRRPRPATITEAHRAYWFYAQRQSPWLDAEILLRALLHG</sequence>
<feature type="compositionally biased region" description="Basic and acidic residues" evidence="1">
    <location>
        <begin position="214"/>
        <end position="228"/>
    </location>
</feature>
<gene>
    <name evidence="4" type="ORF">RM540_06240</name>
</gene>
<dbReference type="Pfam" id="PF00535">
    <property type="entry name" value="Glycos_transf_2"/>
    <property type="match status" value="1"/>
</dbReference>
<evidence type="ECO:0000259" key="3">
    <source>
        <dbReference type="Pfam" id="PF00535"/>
    </source>
</evidence>
<dbReference type="CDD" id="cd04186">
    <property type="entry name" value="GT_2_like_c"/>
    <property type="match status" value="1"/>
</dbReference>
<proteinExistence type="predicted"/>
<dbReference type="RefSeq" id="WP_311662689.1">
    <property type="nucleotide sequence ID" value="NZ_JAVRHT010000011.1"/>
</dbReference>
<feature type="region of interest" description="Disordered" evidence="1">
    <location>
        <begin position="210"/>
        <end position="233"/>
    </location>
</feature>
<feature type="transmembrane region" description="Helical" evidence="2">
    <location>
        <begin position="418"/>
        <end position="435"/>
    </location>
</feature>
<dbReference type="GO" id="GO:0016757">
    <property type="term" value="F:glycosyltransferase activity"/>
    <property type="evidence" value="ECO:0007669"/>
    <property type="project" value="UniProtKB-KW"/>
</dbReference>
<feature type="transmembrane region" description="Helical" evidence="2">
    <location>
        <begin position="441"/>
        <end position="459"/>
    </location>
</feature>
<keyword evidence="2" id="KW-0812">Transmembrane</keyword>
<evidence type="ECO:0000256" key="1">
    <source>
        <dbReference type="SAM" id="MobiDB-lite"/>
    </source>
</evidence>
<keyword evidence="4" id="KW-0328">Glycosyltransferase</keyword>